<dbReference type="PROSITE" id="PS50234">
    <property type="entry name" value="VWFA"/>
    <property type="match status" value="1"/>
</dbReference>
<dbReference type="EMBL" id="JASAOG010000048">
    <property type="protein sequence ID" value="KAK0058479.1"/>
    <property type="molecule type" value="Genomic_DNA"/>
</dbReference>
<dbReference type="InterPro" id="IPR050525">
    <property type="entry name" value="ECM_Assembly_Org"/>
</dbReference>
<keyword evidence="4" id="KW-1185">Reference proteome</keyword>
<comment type="caution">
    <text evidence="3">The sequence shown here is derived from an EMBL/GenBank/DDBJ whole genome shotgun (WGS) entry which is preliminary data.</text>
</comment>
<organism evidence="3 4">
    <name type="scientific">Biomphalaria pfeifferi</name>
    <name type="common">Bloodfluke planorb</name>
    <name type="synonym">Freshwater snail</name>
    <dbReference type="NCBI Taxonomy" id="112525"/>
    <lineage>
        <taxon>Eukaryota</taxon>
        <taxon>Metazoa</taxon>
        <taxon>Spiralia</taxon>
        <taxon>Lophotrochozoa</taxon>
        <taxon>Mollusca</taxon>
        <taxon>Gastropoda</taxon>
        <taxon>Heterobranchia</taxon>
        <taxon>Euthyneura</taxon>
        <taxon>Panpulmonata</taxon>
        <taxon>Hygrophila</taxon>
        <taxon>Lymnaeoidea</taxon>
        <taxon>Planorbidae</taxon>
        <taxon>Biomphalaria</taxon>
    </lineage>
</organism>
<dbReference type="Pfam" id="PF00092">
    <property type="entry name" value="VWA"/>
    <property type="match status" value="1"/>
</dbReference>
<evidence type="ECO:0000256" key="1">
    <source>
        <dbReference type="SAM" id="MobiDB-lite"/>
    </source>
</evidence>
<gene>
    <name evidence="3" type="ORF">Bpfe_012121</name>
</gene>
<feature type="region of interest" description="Disordered" evidence="1">
    <location>
        <begin position="394"/>
        <end position="419"/>
    </location>
</feature>
<accession>A0AAD8BRJ3</accession>
<evidence type="ECO:0000313" key="4">
    <source>
        <dbReference type="Proteomes" id="UP001233172"/>
    </source>
</evidence>
<dbReference type="SMART" id="SM00327">
    <property type="entry name" value="VWA"/>
    <property type="match status" value="1"/>
</dbReference>
<dbReference type="AlphaFoldDB" id="A0AAD8BRJ3"/>
<dbReference type="Gene3D" id="3.40.50.410">
    <property type="entry name" value="von Willebrand factor, type A domain"/>
    <property type="match status" value="1"/>
</dbReference>
<reference evidence="3" key="2">
    <citation type="submission" date="2023-04" db="EMBL/GenBank/DDBJ databases">
        <authorList>
            <person name="Bu L."/>
            <person name="Lu L."/>
            <person name="Laidemitt M.R."/>
            <person name="Zhang S.M."/>
            <person name="Mutuku M."/>
            <person name="Mkoji G."/>
            <person name="Steinauer M."/>
            <person name="Loker E.S."/>
        </authorList>
    </citation>
    <scope>NUCLEOTIDE SEQUENCE</scope>
    <source>
        <strain evidence="3">KasaAsao</strain>
        <tissue evidence="3">Whole Snail</tissue>
    </source>
</reference>
<sequence length="503" mass="55609">MKRIFVRNECVRKWRKLIAEDCWPEIVGGERNFLRGLSLLKRGGLSLLERGGLSLLERGSLSLVRGGLSLLERCGLSLLERGGLSLLEREMKVWKQSGMKVLKDEFCIYQLLLAVVCLSLNQVHGQSTDVIFVVDTSSSNEASDIAYNRTTTLIQDIANVFEIGQEPGQTRIGAVTFSGEDVGIGFRLNSCNSMEDLQFMVSTIRQPIAPRRKIHALVKVLDNMFESRNGGRDGVARVAVVIAYEGGSGNFSSVVKTALKSLEKDLVVVVVNVGEAEESTELQEAASSSELYFQLNVSDIETLTTAKTKMIRNIIEVCSRHYVDVTVAYDNNPLSEQDSLDRQQQLETITNKLQASDCHARLRVISGLGPESSSAQNLKGQGNRRPSVRAAIKKWRKKASRQRRASEGGPGRLPVSIPSNGQNKRLVLVLSKRHESEFRSIVGELGTVMSEGTKVRVVLDGTVRPSYVLAWQQVLGFSRVIVLKDTTHDISEDVEDFICTIDA</sequence>
<name>A0AAD8BRJ3_BIOPF</name>
<dbReference type="PANTHER" id="PTHR24020:SF20">
    <property type="entry name" value="PH DOMAIN-CONTAINING PROTEIN"/>
    <property type="match status" value="1"/>
</dbReference>
<dbReference type="PANTHER" id="PTHR24020">
    <property type="entry name" value="COLLAGEN ALPHA"/>
    <property type="match status" value="1"/>
</dbReference>
<feature type="compositionally biased region" description="Basic residues" evidence="1">
    <location>
        <begin position="394"/>
        <end position="403"/>
    </location>
</feature>
<dbReference type="InterPro" id="IPR036465">
    <property type="entry name" value="vWFA_dom_sf"/>
</dbReference>
<dbReference type="Proteomes" id="UP001233172">
    <property type="component" value="Unassembled WGS sequence"/>
</dbReference>
<evidence type="ECO:0000259" key="2">
    <source>
        <dbReference type="PROSITE" id="PS50234"/>
    </source>
</evidence>
<evidence type="ECO:0000313" key="3">
    <source>
        <dbReference type="EMBL" id="KAK0058479.1"/>
    </source>
</evidence>
<proteinExistence type="predicted"/>
<dbReference type="InterPro" id="IPR002035">
    <property type="entry name" value="VWF_A"/>
</dbReference>
<protein>
    <submittedName>
        <fullName evidence="3">VWA domain-containing protein 3</fullName>
    </submittedName>
</protein>
<reference evidence="3" key="1">
    <citation type="journal article" date="2023" name="PLoS Negl. Trop. Dis.">
        <title>A genome sequence for Biomphalaria pfeifferi, the major vector snail for the human-infecting parasite Schistosoma mansoni.</title>
        <authorList>
            <person name="Bu L."/>
            <person name="Lu L."/>
            <person name="Laidemitt M.R."/>
            <person name="Zhang S.M."/>
            <person name="Mutuku M."/>
            <person name="Mkoji G."/>
            <person name="Steinauer M."/>
            <person name="Loker E.S."/>
        </authorList>
    </citation>
    <scope>NUCLEOTIDE SEQUENCE</scope>
    <source>
        <strain evidence="3">KasaAsao</strain>
    </source>
</reference>
<feature type="domain" description="VWFA" evidence="2">
    <location>
        <begin position="129"/>
        <end position="314"/>
    </location>
</feature>
<dbReference type="SUPFAM" id="SSF53300">
    <property type="entry name" value="vWA-like"/>
    <property type="match status" value="1"/>
</dbReference>